<comment type="caution">
    <text evidence="2">The sequence shown here is derived from an EMBL/GenBank/DDBJ whole genome shotgun (WGS) entry which is preliminary data.</text>
</comment>
<keyword evidence="1" id="KW-0812">Transmembrane</keyword>
<evidence type="ECO:0000313" key="3">
    <source>
        <dbReference type="Proteomes" id="UP001633002"/>
    </source>
</evidence>
<dbReference type="Proteomes" id="UP001633002">
    <property type="component" value="Unassembled WGS sequence"/>
</dbReference>
<reference evidence="2 3" key="1">
    <citation type="submission" date="2024-09" db="EMBL/GenBank/DDBJ databases">
        <title>Chromosome-scale assembly of Riccia sorocarpa.</title>
        <authorList>
            <person name="Paukszto L."/>
        </authorList>
    </citation>
    <scope>NUCLEOTIDE SEQUENCE [LARGE SCALE GENOMIC DNA]</scope>
    <source>
        <strain evidence="2">LP-2024</strain>
        <tissue evidence="2">Aerial parts of the thallus</tissue>
    </source>
</reference>
<keyword evidence="1" id="KW-1133">Transmembrane helix</keyword>
<dbReference type="AlphaFoldDB" id="A0ABD3HHT1"/>
<gene>
    <name evidence="2" type="ORF">R1sor_015203</name>
</gene>
<sequence length="261" mass="29057">MAGSSEQSKSIDAQEDFSSVTEVQRALLGEGGTPRSRTVRMTVSGIGHNGAVYRGCPTCRISERRGCGHTYGIAEWLFRLKLIVKDPSGELEVTAWETAKQILGMELDDFVVVHVRAESDTVLRRLVGSHWILSLSRQKSERGYYVRVERAESVTRKQLFAENSKTDAENRSMEAPRTPERMVVPAFNLAAGFTSQAEMASVSTGREWERLELKAGLRNPHFRKGLFLGFFAGLLTLCLLYIVAVDAHAIRWFCGITSVEA</sequence>
<name>A0ABD3HHT1_9MARC</name>
<dbReference type="EMBL" id="JBJQOH010000004">
    <property type="protein sequence ID" value="KAL3688894.1"/>
    <property type="molecule type" value="Genomic_DNA"/>
</dbReference>
<organism evidence="2 3">
    <name type="scientific">Riccia sorocarpa</name>
    <dbReference type="NCBI Taxonomy" id="122646"/>
    <lineage>
        <taxon>Eukaryota</taxon>
        <taxon>Viridiplantae</taxon>
        <taxon>Streptophyta</taxon>
        <taxon>Embryophyta</taxon>
        <taxon>Marchantiophyta</taxon>
        <taxon>Marchantiopsida</taxon>
        <taxon>Marchantiidae</taxon>
        <taxon>Marchantiales</taxon>
        <taxon>Ricciaceae</taxon>
        <taxon>Riccia</taxon>
    </lineage>
</organism>
<proteinExistence type="predicted"/>
<protein>
    <recommendedName>
        <fullName evidence="4">OB domain-containing protein</fullName>
    </recommendedName>
</protein>
<evidence type="ECO:0000313" key="2">
    <source>
        <dbReference type="EMBL" id="KAL3688894.1"/>
    </source>
</evidence>
<feature type="transmembrane region" description="Helical" evidence="1">
    <location>
        <begin position="226"/>
        <end position="244"/>
    </location>
</feature>
<evidence type="ECO:0008006" key="4">
    <source>
        <dbReference type="Google" id="ProtNLM"/>
    </source>
</evidence>
<keyword evidence="3" id="KW-1185">Reference proteome</keyword>
<keyword evidence="1" id="KW-0472">Membrane</keyword>
<evidence type="ECO:0000256" key="1">
    <source>
        <dbReference type="SAM" id="Phobius"/>
    </source>
</evidence>
<accession>A0ABD3HHT1</accession>
<dbReference type="Gene3D" id="2.40.50.140">
    <property type="entry name" value="Nucleic acid-binding proteins"/>
    <property type="match status" value="1"/>
</dbReference>
<dbReference type="SUPFAM" id="SSF50249">
    <property type="entry name" value="Nucleic acid-binding proteins"/>
    <property type="match status" value="1"/>
</dbReference>
<dbReference type="InterPro" id="IPR012340">
    <property type="entry name" value="NA-bd_OB-fold"/>
</dbReference>